<dbReference type="AlphaFoldDB" id="A0A261ES62"/>
<reference evidence="2 3" key="1">
    <citation type="journal article" date="2017" name="BMC Genomics">
        <title>Comparative genomic and phylogenomic analyses of the Bifidobacteriaceae family.</title>
        <authorList>
            <person name="Lugli G.A."/>
            <person name="Milani C."/>
            <person name="Turroni F."/>
            <person name="Duranti S."/>
            <person name="Mancabelli L."/>
            <person name="Mangifesta M."/>
            <person name="Ferrario C."/>
            <person name="Modesto M."/>
            <person name="Mattarelli P."/>
            <person name="Jiri K."/>
            <person name="van Sinderen D."/>
            <person name="Ventura M."/>
        </authorList>
    </citation>
    <scope>NUCLEOTIDE SEQUENCE [LARGE SCALE GENOMIC DNA]</scope>
    <source>
        <strain evidence="2 3">DSM 24744</strain>
    </source>
</reference>
<dbReference type="EMBL" id="MWWQ01000014">
    <property type="protein sequence ID" value="OZG49699.1"/>
    <property type="molecule type" value="Genomic_DNA"/>
</dbReference>
<dbReference type="SUPFAM" id="SSF53448">
    <property type="entry name" value="Nucleotide-diphospho-sugar transferases"/>
    <property type="match status" value="1"/>
</dbReference>
<proteinExistence type="predicted"/>
<gene>
    <name evidence="2" type="ORF">PSSU_1523</name>
</gene>
<keyword evidence="3" id="KW-1185">Reference proteome</keyword>
<protein>
    <submittedName>
        <fullName evidence="2">Glycosyl transferase</fullName>
    </submittedName>
</protein>
<organism evidence="2 3">
    <name type="scientific">Pseudoscardovia suis</name>
    <dbReference type="NCBI Taxonomy" id="987063"/>
    <lineage>
        <taxon>Bacteria</taxon>
        <taxon>Bacillati</taxon>
        <taxon>Actinomycetota</taxon>
        <taxon>Actinomycetes</taxon>
        <taxon>Bifidobacteriales</taxon>
        <taxon>Bifidobacteriaceae</taxon>
        <taxon>Pseudoscardovia</taxon>
    </lineage>
</organism>
<accession>A0A261ES62</accession>
<comment type="caution">
    <text evidence="2">The sequence shown here is derived from an EMBL/GenBank/DDBJ whole genome shotgun (WGS) entry which is preliminary data.</text>
</comment>
<evidence type="ECO:0000313" key="3">
    <source>
        <dbReference type="Proteomes" id="UP000216454"/>
    </source>
</evidence>
<dbReference type="InterPro" id="IPR029044">
    <property type="entry name" value="Nucleotide-diphossugar_trans"/>
</dbReference>
<dbReference type="Gene3D" id="3.90.550.10">
    <property type="entry name" value="Spore Coat Polysaccharide Biosynthesis Protein SpsA, Chain A"/>
    <property type="match status" value="1"/>
</dbReference>
<dbReference type="RefSeq" id="WP_094691806.1">
    <property type="nucleotide sequence ID" value="NZ_MWWQ01000014.1"/>
</dbReference>
<feature type="domain" description="Glycosyltransferase 2-like" evidence="1">
    <location>
        <begin position="4"/>
        <end position="111"/>
    </location>
</feature>
<dbReference type="PANTHER" id="PTHR22916">
    <property type="entry name" value="GLYCOSYLTRANSFERASE"/>
    <property type="match status" value="1"/>
</dbReference>
<dbReference type="InterPro" id="IPR001173">
    <property type="entry name" value="Glyco_trans_2-like"/>
</dbReference>
<sequence>MIDICLATYNGERYLAQQLDSLLAQTASDVRVLARDDGSTDATVAILHEYAGRYPGKVTLIEDDVHCGGPAPNFMEIMKHSTADYVMFSDQDDYWYPNKAEHMLRVTRRQERHAGGSDVPVLAFGDYRVVDARLQPIEVAKGHLQIDKFYVSLNRLLVQNYVTGCTMMINRAACRLAGAWEPAILMHDWWLALCCAAMGSIVHDPTVLMDYRQHGDNDVGAKDVKSWAYRLDRLRDPAARSSSRDYLRQAQALYERLGDAMPDGSRRTLERFLEIPRLGKFARMHRLVSGGYLKSDLVRNIGFLLWI</sequence>
<keyword evidence="2" id="KW-0808">Transferase</keyword>
<evidence type="ECO:0000313" key="2">
    <source>
        <dbReference type="EMBL" id="OZG49699.1"/>
    </source>
</evidence>
<dbReference type="CDD" id="cd04196">
    <property type="entry name" value="GT_2_like_d"/>
    <property type="match status" value="1"/>
</dbReference>
<dbReference type="GO" id="GO:0016758">
    <property type="term" value="F:hexosyltransferase activity"/>
    <property type="evidence" value="ECO:0007669"/>
    <property type="project" value="UniProtKB-ARBA"/>
</dbReference>
<dbReference type="Pfam" id="PF00535">
    <property type="entry name" value="Glycos_transf_2"/>
    <property type="match status" value="1"/>
</dbReference>
<dbReference type="Proteomes" id="UP000216454">
    <property type="component" value="Unassembled WGS sequence"/>
</dbReference>
<dbReference type="OrthoDB" id="9802649at2"/>
<name>A0A261ES62_9BIFI</name>
<evidence type="ECO:0000259" key="1">
    <source>
        <dbReference type="Pfam" id="PF00535"/>
    </source>
</evidence>
<dbReference type="PANTHER" id="PTHR22916:SF3">
    <property type="entry name" value="UDP-GLCNAC:BETAGAL BETA-1,3-N-ACETYLGLUCOSAMINYLTRANSFERASE-LIKE PROTEIN 1"/>
    <property type="match status" value="1"/>
</dbReference>